<evidence type="ECO:0000313" key="5">
    <source>
        <dbReference type="Proteomes" id="UP000325577"/>
    </source>
</evidence>
<feature type="compositionally biased region" description="Polar residues" evidence="2">
    <location>
        <begin position="245"/>
        <end position="257"/>
    </location>
</feature>
<feature type="compositionally biased region" description="Polar residues" evidence="2">
    <location>
        <begin position="264"/>
        <end position="276"/>
    </location>
</feature>
<dbReference type="PROSITE" id="PS51840">
    <property type="entry name" value="C2_NT"/>
    <property type="match status" value="1"/>
</dbReference>
<feature type="compositionally biased region" description="Low complexity" evidence="2">
    <location>
        <begin position="175"/>
        <end position="190"/>
    </location>
</feature>
<sequence>MFRLHKHNKPSKSGERIDFKFSNFQALQVPKGWDKLFVSIISVETGKTIAKSSKAIVRNGNCQWSESLSESIWLSQDDSSKELEECLFKFVVAMGSARSGLLGEATVNMAGHTSSKASVPVSLPLKKCNHGTILQVKIHCLTPRTKLRDEDSKDSNSHMEDQNADHQNMESKSDVSNNSFSKSVESSSSKDLGSASHPGELESRETSFSASGSHHSFDSAEGSMGRETFSSRDNLYTDSYNQVGRQDSINSQNSSPHGNYHAHPSQSNQSSFNSRVMDSRNDSQNHWQEFGQNSSHVIASSSLTNAGSSKNLLEAAEDTIEELRAEAKMWERNARKLMLDMDILRKEFSDQSKKHADLEMEVSAAYTERDGMKKEVEQLKLMLEEAIVKQTATEDSTFKSEGAMHFQKELEDEIKFQQESNANLALQLKRSQESNIELVTVLQELEETIEKQKVEIENFSVLQLKFSDMENSIQRNSEENKNLLLQLQQLQESENKLQVNVQLLEQALEDKSNEIENEQSLNNQTLLDIETEYKCKLSAKEEEIASLEAKLRQSDDKGSDLDLIREIEALKEKMQELERDCSELTDENLELLFKLKDLQNNSTRGCTFLDSSSSELPSSSFDSSESQVSELKSQIHHLEEELKKRVIEEDQLPAFETSKLFHDLLKQFQMAFYYVKKPWYNISSHENNEFESDLENLVNLNNTDITTPKGWVDSVLNYVVKLNKLLESRIVECEKVLQDGEVKIKEMNDNGAEAQKKLEDYILKENNLSLSIQELGSSKIELEANLTDLGKEMAEKRSEIERLEVDLLLKEEEIGFLRQCQRELEADVSDLQKEKSQLEENMEIVSWESSITSKCLDDLRNDLMVLSSSVDSHVSANKILERKSSELEKAKDELELHVLELEKENMQLSEHISGLETQLSYMTDGMESSRLELENSKSVAMSLQDEIRRLGMEMETQKLDLKQKLQDMQNQWSEAQEEYEFLKIENHKLEASAENLVQECNTLQKSNGELRKQKLELHEHCTHLEAELKESLKALSDCSRRVEALEETFSLMLEDFALKEKSLTTELDSLLRENTKQKEKLVLGESLLNQKYLEKSAEVENLQRKVEHLTKGISAIHDESERKASEAVHEVSNLHAEKAQLESSLQEVQSKAKLIENELVMVQTNCDLKVQGLMVELAASEQSNEILTADHEKMLKMLGNYRSNEEKLKTAVNDLELKLTVSEYERQQLIEETANLKVQLQKIAHLQDEVLALKSELNASKFENEKLEASLHSISGDCEELKAEKISFVEKISSLQNSMSGFEDCKRKRVALEEKLLQMESDLTAKEALCAQDAEMKNELSRIKRANKQFQRNIQQLEAEKDECLKRVHTLEEELKLIEEKQDRSKSRSKKNGMVKSTNQQRDNGRKPVKTDQAQESSKDQLSPYGGQHQREVDSPRSVGMDHVAKIQLLENELAEALEANNKYKTQLQRLLPVGQNGHAAAARKSTAEGEVVAKERYERTKSSLETELRDIRERYLHMSLKYAEVEAQREDLVMKLKAVKNGKRWFS</sequence>
<feature type="coiled-coil region" evidence="1">
    <location>
        <begin position="951"/>
        <end position="1165"/>
    </location>
</feature>
<evidence type="ECO:0000259" key="3">
    <source>
        <dbReference type="PROSITE" id="PS51840"/>
    </source>
</evidence>
<accession>A0A5J4ZFJ9</accession>
<gene>
    <name evidence="4" type="ORF">F0562_016880</name>
</gene>
<dbReference type="EMBL" id="CM018051">
    <property type="protein sequence ID" value="KAA8516614.1"/>
    <property type="molecule type" value="Genomic_DNA"/>
</dbReference>
<protein>
    <recommendedName>
        <fullName evidence="3">C2 NT-type domain-containing protein</fullName>
    </recommendedName>
</protein>
<feature type="coiled-coil region" evidence="1">
    <location>
        <begin position="306"/>
        <end position="648"/>
    </location>
</feature>
<keyword evidence="5" id="KW-1185">Reference proteome</keyword>
<proteinExistence type="predicted"/>
<organism evidence="4 5">
    <name type="scientific">Nyssa sinensis</name>
    <dbReference type="NCBI Taxonomy" id="561372"/>
    <lineage>
        <taxon>Eukaryota</taxon>
        <taxon>Viridiplantae</taxon>
        <taxon>Streptophyta</taxon>
        <taxon>Embryophyta</taxon>
        <taxon>Tracheophyta</taxon>
        <taxon>Spermatophyta</taxon>
        <taxon>Magnoliopsida</taxon>
        <taxon>eudicotyledons</taxon>
        <taxon>Gunneridae</taxon>
        <taxon>Pentapetalae</taxon>
        <taxon>asterids</taxon>
        <taxon>Cornales</taxon>
        <taxon>Nyssaceae</taxon>
        <taxon>Nyssa</taxon>
    </lineage>
</organism>
<keyword evidence="1" id="KW-0175">Coiled coil</keyword>
<feature type="coiled-coil region" evidence="1">
    <location>
        <begin position="737"/>
        <end position="848"/>
    </location>
</feature>
<name>A0A5J4ZFJ9_9ASTE</name>
<dbReference type="PANTHER" id="PTHR47270">
    <property type="entry name" value="PROTEIN MLP1-LIKE"/>
    <property type="match status" value="1"/>
</dbReference>
<dbReference type="Proteomes" id="UP000325577">
    <property type="component" value="Linkage Group LG8"/>
</dbReference>
<reference evidence="4 5" key="1">
    <citation type="submission" date="2019-09" db="EMBL/GenBank/DDBJ databases">
        <title>A chromosome-level genome assembly of the Chinese tupelo Nyssa sinensis.</title>
        <authorList>
            <person name="Yang X."/>
            <person name="Kang M."/>
            <person name="Yang Y."/>
            <person name="Xiong H."/>
            <person name="Wang M."/>
            <person name="Zhang Z."/>
            <person name="Wang Z."/>
            <person name="Wu H."/>
            <person name="Ma T."/>
            <person name="Liu J."/>
            <person name="Xi Z."/>
        </authorList>
    </citation>
    <scope>NUCLEOTIDE SEQUENCE [LARGE SCALE GENOMIC DNA]</scope>
    <source>
        <strain evidence="4">J267</strain>
        <tissue evidence="4">Leaf</tissue>
    </source>
</reference>
<dbReference type="InterPro" id="IPR019448">
    <property type="entry name" value="NT-C2"/>
</dbReference>
<feature type="compositionally biased region" description="Basic and acidic residues" evidence="2">
    <location>
        <begin position="147"/>
        <end position="173"/>
    </location>
</feature>
<dbReference type="OrthoDB" id="658575at2759"/>
<feature type="region of interest" description="Disordered" evidence="2">
    <location>
        <begin position="245"/>
        <end position="287"/>
    </location>
</feature>
<evidence type="ECO:0000256" key="2">
    <source>
        <dbReference type="SAM" id="MobiDB-lite"/>
    </source>
</evidence>
<feature type="region of interest" description="Disordered" evidence="2">
    <location>
        <begin position="147"/>
        <end position="231"/>
    </location>
</feature>
<evidence type="ECO:0000313" key="4">
    <source>
        <dbReference type="EMBL" id="KAA8516614.1"/>
    </source>
</evidence>
<evidence type="ECO:0000256" key="1">
    <source>
        <dbReference type="SAM" id="Coils"/>
    </source>
</evidence>
<dbReference type="Pfam" id="PF10358">
    <property type="entry name" value="NT-C2"/>
    <property type="match status" value="1"/>
</dbReference>
<feature type="domain" description="C2 NT-type" evidence="3">
    <location>
        <begin position="7"/>
        <end position="142"/>
    </location>
</feature>
<feature type="region of interest" description="Disordered" evidence="2">
    <location>
        <begin position="1379"/>
        <end position="1438"/>
    </location>
</feature>
<feature type="coiled-coil region" evidence="1">
    <location>
        <begin position="873"/>
        <end position="918"/>
    </location>
</feature>
<dbReference type="PANTHER" id="PTHR47270:SF3">
    <property type="entry name" value="HYPOTETICAL PROTEIN"/>
    <property type="match status" value="1"/>
</dbReference>